<protein>
    <submittedName>
        <fullName evidence="5">PLP dependent enzyme</fullName>
    </submittedName>
</protein>
<accession>A0A2P2D8L6</accession>
<dbReference type="FunFam" id="3.20.20.10:FF:000018">
    <property type="entry name" value="Pyridoxal phosphate homeostasis protein"/>
    <property type="match status" value="1"/>
</dbReference>
<dbReference type="EMBL" id="BFAZ01000002">
    <property type="protein sequence ID" value="GBF40984.1"/>
    <property type="molecule type" value="Genomic_DNA"/>
</dbReference>
<feature type="domain" description="Alanine racemase N-terminal" evidence="4">
    <location>
        <begin position="12"/>
        <end position="225"/>
    </location>
</feature>
<dbReference type="GO" id="GO:0030170">
    <property type="term" value="F:pyridoxal phosphate binding"/>
    <property type="evidence" value="ECO:0007669"/>
    <property type="project" value="InterPro"/>
</dbReference>
<evidence type="ECO:0000313" key="5">
    <source>
        <dbReference type="EMBL" id="GBF40984.1"/>
    </source>
</evidence>
<dbReference type="CDD" id="cd00635">
    <property type="entry name" value="PLPDE_III_YBL036c_like"/>
    <property type="match status" value="1"/>
</dbReference>
<sequence>MADYISVYQSIQNEMNTLSQGNPPTLIAVSKTKPYEVVKEAYLQGIREFGENYIPEAIDKFTRLREEFPESESSVNVHHIGPVQSGTLRKLFGIFSYTHGVGSFSSLSELLKRAEKEKKKIRYFLQTNLTNENTKHGFNLETILTNKDELNKYQNEYCIWEGFMGMGPSSGDPNQTKEVFTNLAQLREKHFPEKKLSMGMSGDYVLAVEFGSNFVRIGSKIFGERDYGTHSV</sequence>
<dbReference type="Proteomes" id="UP000245206">
    <property type="component" value="Unassembled WGS sequence"/>
</dbReference>
<evidence type="ECO:0000256" key="3">
    <source>
        <dbReference type="RuleBase" id="RU004514"/>
    </source>
</evidence>
<comment type="similarity">
    <text evidence="3">Belongs to the pyridoxal phosphate-binding protein YggS/PROSC family.</text>
</comment>
<dbReference type="Pfam" id="PF01168">
    <property type="entry name" value="Ala_racemase_N"/>
    <property type="match status" value="1"/>
</dbReference>
<dbReference type="Gene3D" id="3.20.20.10">
    <property type="entry name" value="Alanine racemase"/>
    <property type="match status" value="1"/>
</dbReference>
<comment type="cofactor">
    <cofactor evidence="2">
        <name>pyridoxal 5'-phosphate</name>
        <dbReference type="ChEBI" id="CHEBI:597326"/>
    </cofactor>
</comment>
<gene>
    <name evidence="5" type="ORF">LPTSP2_02500</name>
</gene>
<dbReference type="InterPro" id="IPR011078">
    <property type="entry name" value="PyrdxlP_homeostasis"/>
</dbReference>
<dbReference type="InterPro" id="IPR029066">
    <property type="entry name" value="PLP-binding_barrel"/>
</dbReference>
<keyword evidence="1 2" id="KW-0663">Pyridoxal phosphate</keyword>
<dbReference type="SUPFAM" id="SSF51419">
    <property type="entry name" value="PLP-binding barrel"/>
    <property type="match status" value="1"/>
</dbReference>
<organism evidence="5 6">
    <name type="scientific">Leptospira ellinghausenii</name>
    <dbReference type="NCBI Taxonomy" id="1917822"/>
    <lineage>
        <taxon>Bacteria</taxon>
        <taxon>Pseudomonadati</taxon>
        <taxon>Spirochaetota</taxon>
        <taxon>Spirochaetia</taxon>
        <taxon>Leptospirales</taxon>
        <taxon>Leptospiraceae</taxon>
        <taxon>Leptospira</taxon>
    </lineage>
</organism>
<dbReference type="AlphaFoldDB" id="A0A2P2D8L6"/>
<comment type="caution">
    <text evidence="5">The sequence shown here is derived from an EMBL/GenBank/DDBJ whole genome shotgun (WGS) entry which is preliminary data.</text>
</comment>
<dbReference type="PANTHER" id="PTHR10146:SF14">
    <property type="entry name" value="PYRIDOXAL PHOSPHATE HOMEOSTASIS PROTEIN"/>
    <property type="match status" value="1"/>
</dbReference>
<evidence type="ECO:0000256" key="1">
    <source>
        <dbReference type="ARBA" id="ARBA00022898"/>
    </source>
</evidence>
<dbReference type="OrthoDB" id="9804072at2"/>
<proteinExistence type="inferred from homology"/>
<feature type="modified residue" description="N6-(pyridoxal phosphate)lysine" evidence="2">
    <location>
        <position position="31"/>
    </location>
</feature>
<evidence type="ECO:0000313" key="6">
    <source>
        <dbReference type="Proteomes" id="UP000245206"/>
    </source>
</evidence>
<dbReference type="InterPro" id="IPR001608">
    <property type="entry name" value="Ala_racemase_N"/>
</dbReference>
<evidence type="ECO:0000259" key="4">
    <source>
        <dbReference type="Pfam" id="PF01168"/>
    </source>
</evidence>
<dbReference type="NCBIfam" id="TIGR00044">
    <property type="entry name" value="YggS family pyridoxal phosphate-dependent enzyme"/>
    <property type="match status" value="1"/>
</dbReference>
<evidence type="ECO:0000256" key="2">
    <source>
        <dbReference type="PIRSR" id="PIRSR004848-1"/>
    </source>
</evidence>
<dbReference type="PIRSF" id="PIRSF004848">
    <property type="entry name" value="YBL036c_PLPDEIII"/>
    <property type="match status" value="1"/>
</dbReference>
<keyword evidence="6" id="KW-1185">Reference proteome</keyword>
<name>A0A2P2D8L6_9LEPT</name>
<reference evidence="6" key="1">
    <citation type="journal article" date="2019" name="Microbiol. Immunol.">
        <title>Molecular and phenotypic characterization of Leptospira johnsonii sp. nov., Leptospira ellinghausenii sp. nov. and Leptospira ryugenii sp. nov. isolated from soil and water in Japan.</title>
        <authorList>
            <person name="Masuzawa T."/>
            <person name="Saito M."/>
            <person name="Nakao R."/>
            <person name="Nikaido Y."/>
            <person name="Matsumoto M."/>
            <person name="Ogawa M."/>
            <person name="Yokoyama M."/>
            <person name="Hidaka Y."/>
            <person name="Tomita J."/>
            <person name="Sakakibara K."/>
            <person name="Suzuki K."/>
            <person name="Yasuda S."/>
            <person name="Sato H."/>
            <person name="Yamaguchi M."/>
            <person name="Yoshida S.I."/>
            <person name="Koizumi N."/>
            <person name="Kawamura Y."/>
        </authorList>
    </citation>
    <scope>NUCLEOTIDE SEQUENCE [LARGE SCALE GENOMIC DNA]</scope>
    <source>
        <strain evidence="6">E18</strain>
    </source>
</reference>
<dbReference type="PANTHER" id="PTHR10146">
    <property type="entry name" value="PROLINE SYNTHETASE CO-TRANSCRIBED BACTERIAL HOMOLOG PROTEIN"/>
    <property type="match status" value="1"/>
</dbReference>